<reference evidence="2 3" key="1">
    <citation type="submission" date="2013-08" db="EMBL/GenBank/DDBJ databases">
        <authorList>
            <person name="Weinstock G."/>
            <person name="Sodergren E."/>
            <person name="Wylie T."/>
            <person name="Fulton L."/>
            <person name="Fulton R."/>
            <person name="Fronick C."/>
            <person name="O'Laughlin M."/>
            <person name="Godfrey J."/>
            <person name="Miner T."/>
            <person name="Herter B."/>
            <person name="Appelbaum E."/>
            <person name="Cordes M."/>
            <person name="Lek S."/>
            <person name="Wollam A."/>
            <person name="Pepin K.H."/>
            <person name="Palsikar V.B."/>
            <person name="Mitreva M."/>
            <person name="Wilson R.K."/>
        </authorList>
    </citation>
    <scope>NUCLEOTIDE SEQUENCE [LARGE SCALE GENOMIC DNA]</scope>
    <source>
        <strain evidence="2 3">F0542</strain>
    </source>
</reference>
<name>U1Q162_9ACTO</name>
<protein>
    <recommendedName>
        <fullName evidence="4">AB hydrolase-1 domain-containing protein</fullName>
    </recommendedName>
</protein>
<evidence type="ECO:0000313" key="3">
    <source>
        <dbReference type="Proteomes" id="UP000016536"/>
    </source>
</evidence>
<accession>U1Q162</accession>
<dbReference type="Proteomes" id="UP000016536">
    <property type="component" value="Unassembled WGS sequence"/>
</dbReference>
<evidence type="ECO:0000313" key="2">
    <source>
        <dbReference type="EMBL" id="ERH21740.1"/>
    </source>
</evidence>
<keyword evidence="3" id="KW-1185">Reference proteome</keyword>
<organism evidence="2 3">
    <name type="scientific">Actinomyces johnsonii F0542</name>
    <dbReference type="NCBI Taxonomy" id="1321818"/>
    <lineage>
        <taxon>Bacteria</taxon>
        <taxon>Bacillati</taxon>
        <taxon>Actinomycetota</taxon>
        <taxon>Actinomycetes</taxon>
        <taxon>Actinomycetales</taxon>
        <taxon>Actinomycetaceae</taxon>
        <taxon>Actinomyces</taxon>
    </lineage>
</organism>
<proteinExistence type="predicted"/>
<feature type="non-terminal residue" evidence="2">
    <location>
        <position position="80"/>
    </location>
</feature>
<comment type="caution">
    <text evidence="2">The sequence shown here is derived from an EMBL/GenBank/DDBJ whole genome shotgun (WGS) entry which is preliminary data.</text>
</comment>
<dbReference type="AlphaFoldDB" id="U1Q162"/>
<dbReference type="EMBL" id="AWSE01000245">
    <property type="protein sequence ID" value="ERH21740.1"/>
    <property type="molecule type" value="Genomic_DNA"/>
</dbReference>
<feature type="region of interest" description="Disordered" evidence="1">
    <location>
        <begin position="1"/>
        <end position="35"/>
    </location>
</feature>
<dbReference type="HOGENOM" id="CLU_2595178_0_0_11"/>
<gene>
    <name evidence="2" type="ORF">HMPREF1979_03029</name>
</gene>
<sequence length="80" mass="8474">ANPSDDAGPTNPLKGITSTNNPAQDKIDRGTANAARCAQHSQVPELLDHVGTRDVARDLDILRATNSNTKLNYLGVSYGT</sequence>
<evidence type="ECO:0008006" key="4">
    <source>
        <dbReference type="Google" id="ProtNLM"/>
    </source>
</evidence>
<evidence type="ECO:0000256" key="1">
    <source>
        <dbReference type="SAM" id="MobiDB-lite"/>
    </source>
</evidence>
<feature type="non-terminal residue" evidence="2">
    <location>
        <position position="1"/>
    </location>
</feature>